<dbReference type="Pfam" id="PF23744">
    <property type="entry name" value="ARM_LRRK2"/>
    <property type="match status" value="2"/>
</dbReference>
<dbReference type="InterPro" id="IPR056597">
    <property type="entry name" value="ARM_LRRK2"/>
</dbReference>
<gene>
    <name evidence="4" type="ORF">LOTGIDRAFT_165219</name>
</gene>
<dbReference type="InterPro" id="IPR036770">
    <property type="entry name" value="Ankyrin_rpt-contain_sf"/>
</dbReference>
<feature type="compositionally biased region" description="Polar residues" evidence="1">
    <location>
        <begin position="1053"/>
        <end position="1074"/>
    </location>
</feature>
<reference evidence="4 5" key="1">
    <citation type="journal article" date="2013" name="Nature">
        <title>Insights into bilaterian evolution from three spiralian genomes.</title>
        <authorList>
            <person name="Simakov O."/>
            <person name="Marletaz F."/>
            <person name="Cho S.J."/>
            <person name="Edsinger-Gonzales E."/>
            <person name="Havlak P."/>
            <person name="Hellsten U."/>
            <person name="Kuo D.H."/>
            <person name="Larsson T."/>
            <person name="Lv J."/>
            <person name="Arendt D."/>
            <person name="Savage R."/>
            <person name="Osoegawa K."/>
            <person name="de Jong P."/>
            <person name="Grimwood J."/>
            <person name="Chapman J.A."/>
            <person name="Shapiro H."/>
            <person name="Aerts A."/>
            <person name="Otillar R.P."/>
            <person name="Terry A.Y."/>
            <person name="Boore J.L."/>
            <person name="Grigoriev I.V."/>
            <person name="Lindberg D.R."/>
            <person name="Seaver E.C."/>
            <person name="Weisblat D.A."/>
            <person name="Putnam N.H."/>
            <person name="Rokhsar D.S."/>
        </authorList>
    </citation>
    <scope>NUCLEOTIDE SEQUENCE [LARGE SCALE GENOMIC DNA]</scope>
</reference>
<dbReference type="InterPro" id="IPR011989">
    <property type="entry name" value="ARM-like"/>
</dbReference>
<proteinExistence type="predicted"/>
<dbReference type="Gene3D" id="1.25.40.20">
    <property type="entry name" value="Ankyrin repeat-containing domain"/>
    <property type="match status" value="1"/>
</dbReference>
<evidence type="ECO:0000313" key="4">
    <source>
        <dbReference type="EMBL" id="ESO88803.1"/>
    </source>
</evidence>
<evidence type="ECO:0000259" key="3">
    <source>
        <dbReference type="Pfam" id="PF23745"/>
    </source>
</evidence>
<dbReference type="EMBL" id="KB202620">
    <property type="protein sequence ID" value="ESO88803.1"/>
    <property type="molecule type" value="Genomic_DNA"/>
</dbReference>
<sequence>MAGNIIDAPDCLTDSGRSSPMPNRKREMNGFEVVGDQKNIRLLQEADAILQTLQQSFVVEELTRSLFRLQDLFQNEYIQKYLENNQVYLPVLSVMKHLEDYIHIQLIGLQLLCQFIATSSTLQENIRHSDAHNLVIKILLENTSNTELILYGMKIFSSLLQSAKELCIQLKKERKCLEVLELIVKSITTFPDHEEIQINSLLSLAHYLHFDVEVNIEVLNKYFTCITESLALHSSHPQIVNQILLVFYRLAQHESVQQDMVQSRFLVEVMYPILVSRPNDINLQIHGLRIFANTACGLFKEKESTELASEWTKVIYSSMSQQMDNAYIQELCCKALSELLCCKPEAYMWIGDSAELRQDPLHTLCLGALLMHRKIQSVFTSACECFFYLTADNDWLCKNMMEKNSHVAIIEGIKQHIDTAKAVAAGCKAIRGLCIFHDENKLIVSEYDDILMLLVKILRMYNQDIGVLCEAISTIACLADNDVIRHQCLVENVHGYLLVILDEFTEDVIIQEAVIETLAVIGGATSGAEILNRDGTVEKIIRTLLNFQLYINIQKKGIMTLQIIVDNDILQSEDMCSDLTQLIKMIMMTHKNVLSVQREAVVFMQILAEKGKRMSKILVNQGCHELLFQILEKYVDDKGLNELAIGCLYITGLYYLAIECLYITGLYELASECLYITGLYELASECLYFTRLNELARLYELAIECFYITGLYELASKCLYFTGLHDLASECSYNKGLHDLASECLYVTGSHELAFNGLYITGSHELARLHELASDCLYFTGLHDLASECLYITGLYELASDCLYVAGLYDLAIECLYITGLNELARLHDLASECLYVIGCEQNLKSDMLLVACAKGFYLGVECLLQIGSDVNIGEGQETPLYYAVKNQDENMVKLILEHNVCDILTSLQLSLDKQYDYITGLLLSYIDSDRDHHKAGVVVWNGIGLGDLKPEWFLPLIGGVREGKTAPGVGRRLSTKIKKSEQKRAKRLTRSPSDSYVDIMKHHCWRIPPNNVDMIKHRVSIIKQIREAETLKARDKKTKSLPKKIKAHLSNIKDNGSKKSPQGSPKVSSTSDLNLRYNSTSTLQGELPLTEEIDASLIIPIPDDPFFENSTDEWEEWKKTTLTGAKFPFHPDDPRRQREKKVGGMTAPPVKWQRKFSAKKSGYSPPPGQSNNFQSWERLSPVSTSSRLSISVEMGVDRNYRSSYSIDETDLETSFDESSDKQNTDYPEFTIKSLDVSSNNINTLDLLVAKGEIFLQKFEQVTKLDICHNRISALPSTLTQVVTFYTNTAVCNL</sequence>
<feature type="region of interest" description="Disordered" evidence="1">
    <location>
        <begin position="1"/>
        <end position="26"/>
    </location>
</feature>
<feature type="compositionally biased region" description="Basic residues" evidence="1">
    <location>
        <begin position="1035"/>
        <end position="1048"/>
    </location>
</feature>
<dbReference type="CTD" id="20239950"/>
<dbReference type="OMA" id="QWRGCWT"/>
<evidence type="ECO:0000313" key="5">
    <source>
        <dbReference type="Proteomes" id="UP000030746"/>
    </source>
</evidence>
<dbReference type="KEGG" id="lgi:LOTGIDRAFT_165219"/>
<dbReference type="SUPFAM" id="SSF48371">
    <property type="entry name" value="ARM repeat"/>
    <property type="match status" value="2"/>
</dbReference>
<dbReference type="SMART" id="SM00248">
    <property type="entry name" value="ANK"/>
    <property type="match status" value="2"/>
</dbReference>
<dbReference type="InterPro" id="IPR016024">
    <property type="entry name" value="ARM-type_fold"/>
</dbReference>
<dbReference type="SUPFAM" id="SSF48403">
    <property type="entry name" value="Ankyrin repeat"/>
    <property type="match status" value="1"/>
</dbReference>
<accession>V3ZCK3</accession>
<evidence type="ECO:0000259" key="2">
    <source>
        <dbReference type="Pfam" id="PF23744"/>
    </source>
</evidence>
<name>V3ZCK3_LOTGI</name>
<feature type="domain" description="LRRK2 ARM repeat" evidence="2">
    <location>
        <begin position="51"/>
        <end position="255"/>
    </location>
</feature>
<dbReference type="OrthoDB" id="6148776at2759"/>
<dbReference type="RefSeq" id="XP_009060475.1">
    <property type="nucleotide sequence ID" value="XM_009062227.1"/>
</dbReference>
<organism evidence="4 5">
    <name type="scientific">Lottia gigantea</name>
    <name type="common">Giant owl limpet</name>
    <dbReference type="NCBI Taxonomy" id="225164"/>
    <lineage>
        <taxon>Eukaryota</taxon>
        <taxon>Metazoa</taxon>
        <taxon>Spiralia</taxon>
        <taxon>Lophotrochozoa</taxon>
        <taxon>Mollusca</taxon>
        <taxon>Gastropoda</taxon>
        <taxon>Patellogastropoda</taxon>
        <taxon>Lottioidea</taxon>
        <taxon>Lottiidae</taxon>
        <taxon>Lottia</taxon>
    </lineage>
</organism>
<dbReference type="Gene3D" id="1.25.10.10">
    <property type="entry name" value="Leucine-rich Repeat Variant"/>
    <property type="match status" value="2"/>
</dbReference>
<evidence type="ECO:0000256" key="1">
    <source>
        <dbReference type="SAM" id="MobiDB-lite"/>
    </source>
</evidence>
<dbReference type="InterPro" id="IPR056593">
    <property type="entry name" value="ANK_LRRK2"/>
</dbReference>
<feature type="domain" description="LRRK2 ARM repeat" evidence="2">
    <location>
        <begin position="300"/>
        <end position="598"/>
    </location>
</feature>
<dbReference type="Proteomes" id="UP000030746">
    <property type="component" value="Unassembled WGS sequence"/>
</dbReference>
<feature type="compositionally biased region" description="Basic and acidic residues" evidence="1">
    <location>
        <begin position="1130"/>
        <end position="1143"/>
    </location>
</feature>
<dbReference type="HOGENOM" id="CLU_262003_0_0_1"/>
<keyword evidence="5" id="KW-1185">Reference proteome</keyword>
<protein>
    <submittedName>
        <fullName evidence="4">Uncharacterized protein</fullName>
    </submittedName>
</protein>
<feature type="region of interest" description="Disordered" evidence="1">
    <location>
        <begin position="1126"/>
        <end position="1178"/>
    </location>
</feature>
<feature type="domain" description="LRRK2 ANK repeat" evidence="3">
    <location>
        <begin position="825"/>
        <end position="927"/>
    </location>
</feature>
<feature type="region of interest" description="Disordered" evidence="1">
    <location>
        <begin position="1035"/>
        <end position="1074"/>
    </location>
</feature>
<dbReference type="GeneID" id="20239950"/>
<dbReference type="Pfam" id="PF23745">
    <property type="entry name" value="ANK_LRRK2"/>
    <property type="match status" value="1"/>
</dbReference>
<dbReference type="InterPro" id="IPR002110">
    <property type="entry name" value="Ankyrin_rpt"/>
</dbReference>